<name>E7GBH6_9FIRM</name>
<dbReference type="EMBL" id="ADKX01000034">
    <property type="protein sequence ID" value="EFW04711.1"/>
    <property type="molecule type" value="Genomic_DNA"/>
</dbReference>
<dbReference type="InterPro" id="IPR016181">
    <property type="entry name" value="Acyl_CoA_acyltransferase"/>
</dbReference>
<dbReference type="PROSITE" id="PS51186">
    <property type="entry name" value="GNAT"/>
    <property type="match status" value="1"/>
</dbReference>
<dbReference type="Proteomes" id="UP000003157">
    <property type="component" value="Unassembled WGS sequence"/>
</dbReference>
<protein>
    <submittedName>
        <fullName evidence="2">GNAT family Acetyltransferase</fullName>
    </submittedName>
</protein>
<evidence type="ECO:0000313" key="3">
    <source>
        <dbReference type="Proteomes" id="UP000003157"/>
    </source>
</evidence>
<proteinExistence type="predicted"/>
<comment type="caution">
    <text evidence="2">The sequence shown here is derived from an EMBL/GenBank/DDBJ whole genome shotgun (WGS) entry which is preliminary data.</text>
</comment>
<dbReference type="SUPFAM" id="SSF55729">
    <property type="entry name" value="Acyl-CoA N-acyltransferases (Nat)"/>
    <property type="match status" value="1"/>
</dbReference>
<dbReference type="InterPro" id="IPR000182">
    <property type="entry name" value="GNAT_dom"/>
</dbReference>
<accession>E7GBH6</accession>
<keyword evidence="2" id="KW-0808">Transferase</keyword>
<dbReference type="AlphaFoldDB" id="E7GBH6"/>
<keyword evidence="3" id="KW-1185">Reference proteome</keyword>
<organism evidence="2 3">
    <name type="scientific">Coprobacillus cateniformis</name>
    <dbReference type="NCBI Taxonomy" id="100884"/>
    <lineage>
        <taxon>Bacteria</taxon>
        <taxon>Bacillati</taxon>
        <taxon>Bacillota</taxon>
        <taxon>Erysipelotrichia</taxon>
        <taxon>Erysipelotrichales</taxon>
        <taxon>Coprobacillaceae</taxon>
        <taxon>Coprobacillus</taxon>
    </lineage>
</organism>
<feature type="domain" description="N-acetyltransferase" evidence="1">
    <location>
        <begin position="5"/>
        <end position="204"/>
    </location>
</feature>
<dbReference type="GeneID" id="78230062"/>
<dbReference type="STRING" id="100884.GCA_000269565_02229"/>
<dbReference type="RefSeq" id="WP_008789217.1">
    <property type="nucleotide sequence ID" value="NZ_AKCB01000001.1"/>
</dbReference>
<dbReference type="CDD" id="cd04301">
    <property type="entry name" value="NAT_SF"/>
    <property type="match status" value="1"/>
</dbReference>
<sequence length="208" mass="24844">MKNKMILREFQKEDTREMIDIIRKTWHYDEFCSHKVANKLAKVFLYSCLANQTYTKVAVIDNCPIGIIMGKNIARHKCPFRYRIKQMISIISLLLSYEGRQAIHLFRDVDGIDRELLDHCEIDFQGEVSFFAIDENYRGLGIGKNLFESLLYYMKEQNIQQFYLFTDTSCNYGFYEHQGMRREHEKSLTMDIANQKQVMKFFIYSYQI</sequence>
<dbReference type="eggNOG" id="COG0456">
    <property type="taxonomic scope" value="Bacteria"/>
</dbReference>
<dbReference type="Pfam" id="PF00583">
    <property type="entry name" value="Acetyltransf_1"/>
    <property type="match status" value="1"/>
</dbReference>
<reference evidence="2 3" key="1">
    <citation type="submission" date="2010-12" db="EMBL/GenBank/DDBJ databases">
        <title>The Genome Sequence of Coprobacillus sp. strain 29_1.</title>
        <authorList>
            <consortium name="The Broad Institute Genome Sequencing Platform"/>
            <person name="Earl A."/>
            <person name="Ward D."/>
            <person name="Feldgarden M."/>
            <person name="Gevers D."/>
            <person name="Daigneault M."/>
            <person name="Sibley C.D."/>
            <person name="White A."/>
            <person name="Strauss J."/>
            <person name="Allen-Vercoe E."/>
            <person name="Young S.K."/>
            <person name="Zeng Q."/>
            <person name="Gargeya S."/>
            <person name="Fitzgerald M."/>
            <person name="Haas B."/>
            <person name="Abouelleil A."/>
            <person name="Alvarado L."/>
            <person name="Arachchi H.M."/>
            <person name="Berlin A."/>
            <person name="Brown A."/>
            <person name="Chapman S.B."/>
            <person name="Chen Z."/>
            <person name="Dunbar C."/>
            <person name="Freedman E."/>
            <person name="Gearin G."/>
            <person name="Gellesch M."/>
            <person name="Goldberg J."/>
            <person name="Griggs A."/>
            <person name="Gujja S."/>
            <person name="Heilman E."/>
            <person name="Heiman D."/>
            <person name="Howarth C."/>
            <person name="Larson L."/>
            <person name="Lui A."/>
            <person name="MacDonald P.J.P."/>
            <person name="Mehta T."/>
            <person name="Montmayeur A."/>
            <person name="Murphy C."/>
            <person name="Neiman D."/>
            <person name="Pearson M."/>
            <person name="Priest M."/>
            <person name="Roberts A."/>
            <person name="Saif S."/>
            <person name="Shea T."/>
            <person name="Shenoy N."/>
            <person name="Sisk P."/>
            <person name="Stolte C."/>
            <person name="Sykes S."/>
            <person name="White J."/>
            <person name="Yandava C."/>
            <person name="Nusbaum C."/>
            <person name="Birren B."/>
        </authorList>
    </citation>
    <scope>NUCLEOTIDE SEQUENCE [LARGE SCALE GENOMIC DNA]</scope>
    <source>
        <strain evidence="2 3">29_1</strain>
    </source>
</reference>
<dbReference type="OrthoDB" id="2243440at2"/>
<gene>
    <name evidence="2" type="ORF">HMPREF9488_02117</name>
</gene>
<evidence type="ECO:0000313" key="2">
    <source>
        <dbReference type="EMBL" id="EFW04711.1"/>
    </source>
</evidence>
<dbReference type="GO" id="GO:0016747">
    <property type="term" value="F:acyltransferase activity, transferring groups other than amino-acyl groups"/>
    <property type="evidence" value="ECO:0007669"/>
    <property type="project" value="InterPro"/>
</dbReference>
<dbReference type="Gene3D" id="3.40.630.30">
    <property type="match status" value="1"/>
</dbReference>
<dbReference type="HOGENOM" id="CLU_078717_1_0_9"/>
<evidence type="ECO:0000259" key="1">
    <source>
        <dbReference type="PROSITE" id="PS51186"/>
    </source>
</evidence>